<organism evidence="2 3">
    <name type="scientific">Acer yangbiense</name>
    <dbReference type="NCBI Taxonomy" id="1000413"/>
    <lineage>
        <taxon>Eukaryota</taxon>
        <taxon>Viridiplantae</taxon>
        <taxon>Streptophyta</taxon>
        <taxon>Embryophyta</taxon>
        <taxon>Tracheophyta</taxon>
        <taxon>Spermatophyta</taxon>
        <taxon>Magnoliopsida</taxon>
        <taxon>eudicotyledons</taxon>
        <taxon>Gunneridae</taxon>
        <taxon>Pentapetalae</taxon>
        <taxon>rosids</taxon>
        <taxon>malvids</taxon>
        <taxon>Sapindales</taxon>
        <taxon>Sapindaceae</taxon>
        <taxon>Hippocastanoideae</taxon>
        <taxon>Acereae</taxon>
        <taxon>Acer</taxon>
    </lineage>
</organism>
<dbReference type="PANTHER" id="PTHR31589:SF233">
    <property type="entry name" value="PROTEIN, PUTATIVE (DUF239)-RELATED"/>
    <property type="match status" value="1"/>
</dbReference>
<evidence type="ECO:0000313" key="2">
    <source>
        <dbReference type="EMBL" id="TXG66761.1"/>
    </source>
</evidence>
<dbReference type="InterPro" id="IPR004314">
    <property type="entry name" value="Neprosin"/>
</dbReference>
<dbReference type="InterPro" id="IPR053168">
    <property type="entry name" value="Glutamic_endopeptidase"/>
</dbReference>
<sequence length="216" mass="24352">MNQISMSQIWIENGPPAELNSIQVGWAVHPLIYGDNRTRATAYWTADGSQKTGCYNTICPGFVQVHPQYHLGQAYWATSVIGGEQYITQLLVYLASKTITDDPRDNSFGVTNDDDNAIDQDEVVRKDQSYKRLKVEAEKCLVQSERFSSEKDDEDDVNLPWLERFLSLRKEYSPVCLNWLLEKNGVEGAPTVVVGEMSSLNISLVKREKSKQDGKG</sequence>
<evidence type="ECO:0000259" key="1">
    <source>
        <dbReference type="PROSITE" id="PS52045"/>
    </source>
</evidence>
<keyword evidence="3" id="KW-1185">Reference proteome</keyword>
<accession>A0A5C7IC85</accession>
<dbReference type="Pfam" id="PF03080">
    <property type="entry name" value="Neprosin"/>
    <property type="match status" value="1"/>
</dbReference>
<dbReference type="PROSITE" id="PS52045">
    <property type="entry name" value="NEPROSIN_PEP_CD"/>
    <property type="match status" value="1"/>
</dbReference>
<dbReference type="PANTHER" id="PTHR31589">
    <property type="entry name" value="PROTEIN, PUTATIVE (DUF239)-RELATED-RELATED"/>
    <property type="match status" value="1"/>
</dbReference>
<comment type="caution">
    <text evidence="2">The sequence shown here is derived from an EMBL/GenBank/DDBJ whole genome shotgun (WGS) entry which is preliminary data.</text>
</comment>
<dbReference type="AlphaFoldDB" id="A0A5C7IC85"/>
<dbReference type="EMBL" id="VAHF01000003">
    <property type="protein sequence ID" value="TXG66761.1"/>
    <property type="molecule type" value="Genomic_DNA"/>
</dbReference>
<evidence type="ECO:0000313" key="3">
    <source>
        <dbReference type="Proteomes" id="UP000323000"/>
    </source>
</evidence>
<dbReference type="OrthoDB" id="1858978at2759"/>
<gene>
    <name evidence="2" type="ORF">EZV62_008036</name>
</gene>
<dbReference type="Gene3D" id="3.90.1320.10">
    <property type="entry name" value="Outer-capsid protein sigma 3, large lobe"/>
    <property type="match status" value="1"/>
</dbReference>
<name>A0A5C7IC85_9ROSI</name>
<protein>
    <recommendedName>
        <fullName evidence="1">Neprosin PEP catalytic domain-containing protein</fullName>
    </recommendedName>
</protein>
<proteinExistence type="predicted"/>
<reference evidence="3" key="1">
    <citation type="journal article" date="2019" name="Gigascience">
        <title>De novo genome assembly of the endangered Acer yangbiense, a plant species with extremely small populations endemic to Yunnan Province, China.</title>
        <authorList>
            <person name="Yang J."/>
            <person name="Wariss H.M."/>
            <person name="Tao L."/>
            <person name="Zhang R."/>
            <person name="Yun Q."/>
            <person name="Hollingsworth P."/>
            <person name="Dao Z."/>
            <person name="Luo G."/>
            <person name="Guo H."/>
            <person name="Ma Y."/>
            <person name="Sun W."/>
        </authorList>
    </citation>
    <scope>NUCLEOTIDE SEQUENCE [LARGE SCALE GENOMIC DNA]</scope>
    <source>
        <strain evidence="3">cv. Malutang</strain>
    </source>
</reference>
<dbReference type="Proteomes" id="UP000323000">
    <property type="component" value="Chromosome 3"/>
</dbReference>
<feature type="domain" description="Neprosin PEP catalytic" evidence="1">
    <location>
        <begin position="1"/>
        <end position="216"/>
    </location>
</feature>